<evidence type="ECO:0000313" key="2">
    <source>
        <dbReference type="EMBL" id="KER19007.1"/>
    </source>
</evidence>
<sequence>MIPPRRHKSPTDSFEDDSNSPASVPGWSFGVDVVRDEDIPSACPPDVSNSISAPMLMLDVWLSCGVVRDFAVTVDDLSGSTVVLSVVVFGCPVVEFCGSGSSQWSDGRLFGILLQSMCCAGGWGFGLCLVGSSVPDDVWLVGAGKAMDDLSTRLSVRIKFKRLHLFSSAASMASRLHQWICSGRCM</sequence>
<dbReference type="Proteomes" id="UP000054324">
    <property type="component" value="Unassembled WGS sequence"/>
</dbReference>
<proteinExistence type="predicted"/>
<dbReference type="EMBL" id="KL597385">
    <property type="protein sequence ID" value="KER19007.1"/>
    <property type="molecule type" value="Genomic_DNA"/>
</dbReference>
<reference evidence="2 3" key="1">
    <citation type="submission" date="2013-11" db="EMBL/GenBank/DDBJ databases">
        <title>Opisthorchis viverrini - life in the bile duct.</title>
        <authorList>
            <person name="Young N.D."/>
            <person name="Nagarajan N."/>
            <person name="Lin S.J."/>
            <person name="Korhonen P.K."/>
            <person name="Jex A.R."/>
            <person name="Hall R.S."/>
            <person name="Safavi-Hemami H."/>
            <person name="Kaewkong W."/>
            <person name="Bertrand D."/>
            <person name="Gao S."/>
            <person name="Seet Q."/>
            <person name="Wongkham S."/>
            <person name="Teh B.T."/>
            <person name="Wongkham C."/>
            <person name="Intapan P.M."/>
            <person name="Maleewong W."/>
            <person name="Yang X."/>
            <person name="Hu M."/>
            <person name="Wang Z."/>
            <person name="Hofmann A."/>
            <person name="Sternberg P.W."/>
            <person name="Tan P."/>
            <person name="Wang J."/>
            <person name="Gasser R.B."/>
        </authorList>
    </citation>
    <scope>NUCLEOTIDE SEQUENCE [LARGE SCALE GENOMIC DNA]</scope>
</reference>
<organism evidence="2 3">
    <name type="scientific">Opisthorchis viverrini</name>
    <name type="common">Southeast Asian liver fluke</name>
    <dbReference type="NCBI Taxonomy" id="6198"/>
    <lineage>
        <taxon>Eukaryota</taxon>
        <taxon>Metazoa</taxon>
        <taxon>Spiralia</taxon>
        <taxon>Lophotrochozoa</taxon>
        <taxon>Platyhelminthes</taxon>
        <taxon>Trematoda</taxon>
        <taxon>Digenea</taxon>
        <taxon>Opisthorchiida</taxon>
        <taxon>Opisthorchiata</taxon>
        <taxon>Opisthorchiidae</taxon>
        <taxon>Opisthorchis</taxon>
    </lineage>
</organism>
<feature type="region of interest" description="Disordered" evidence="1">
    <location>
        <begin position="1"/>
        <end position="23"/>
    </location>
</feature>
<evidence type="ECO:0000313" key="3">
    <source>
        <dbReference type="Proteomes" id="UP000054324"/>
    </source>
</evidence>
<evidence type="ECO:0000256" key="1">
    <source>
        <dbReference type="SAM" id="MobiDB-lite"/>
    </source>
</evidence>
<protein>
    <submittedName>
        <fullName evidence="2">Uncharacterized protein</fullName>
    </submittedName>
</protein>
<dbReference type="RefSeq" id="XP_009177244.1">
    <property type="nucleotide sequence ID" value="XM_009178980.1"/>
</dbReference>
<name>A0A074Z0K9_OPIVI</name>
<gene>
    <name evidence="2" type="ORF">T265_12056</name>
</gene>
<accession>A0A074Z0K9</accession>
<dbReference type="KEGG" id="ovi:T265_12056"/>
<dbReference type="CTD" id="20326224"/>
<dbReference type="GeneID" id="20326224"/>
<dbReference type="AlphaFoldDB" id="A0A074Z0K9"/>
<keyword evidence="3" id="KW-1185">Reference proteome</keyword>